<name>A0A9Q3F9J4_9BASI</name>
<reference evidence="1" key="1">
    <citation type="submission" date="2021-03" db="EMBL/GenBank/DDBJ databases">
        <title>Draft genome sequence of rust myrtle Austropuccinia psidii MF-1, a brazilian biotype.</title>
        <authorList>
            <person name="Quecine M.C."/>
            <person name="Pachon D.M.R."/>
            <person name="Bonatelli M.L."/>
            <person name="Correr F.H."/>
            <person name="Franceschini L.M."/>
            <person name="Leite T.F."/>
            <person name="Margarido G.R.A."/>
            <person name="Almeida C.A."/>
            <person name="Ferrarezi J.A."/>
            <person name="Labate C.A."/>
        </authorList>
    </citation>
    <scope>NUCLEOTIDE SEQUENCE</scope>
    <source>
        <strain evidence="1">MF-1</strain>
    </source>
</reference>
<gene>
    <name evidence="1" type="ORF">O181_075996</name>
</gene>
<dbReference type="Proteomes" id="UP000765509">
    <property type="component" value="Unassembled WGS sequence"/>
</dbReference>
<dbReference type="PANTHER" id="PTHR11439:SF483">
    <property type="entry name" value="PEPTIDE SYNTHASE GLIP-LIKE, PUTATIVE (AFU_ORTHOLOGUE AFUA_3G12920)-RELATED"/>
    <property type="match status" value="1"/>
</dbReference>
<accession>A0A9Q3F9J4</accession>
<dbReference type="PANTHER" id="PTHR11439">
    <property type="entry name" value="GAG-POL-RELATED RETROTRANSPOSON"/>
    <property type="match status" value="1"/>
</dbReference>
<protein>
    <recommendedName>
        <fullName evidence="3">Reverse transcriptase Ty1/copia-type domain-containing protein</fullName>
    </recommendedName>
</protein>
<dbReference type="OrthoDB" id="3344688at2759"/>
<evidence type="ECO:0000313" key="1">
    <source>
        <dbReference type="EMBL" id="MBW0536281.1"/>
    </source>
</evidence>
<evidence type="ECO:0000313" key="2">
    <source>
        <dbReference type="Proteomes" id="UP000765509"/>
    </source>
</evidence>
<sequence>MEDLGTVKYALGIRINQQEEYILLVQDKFIHQILTEFSINQVKPTLAPLPSNYKELKILESNTTIPPPFNYRRALGLIQYIVQCTRPDLSFATSFLSHFLENPKGVHYRALIHTLKYLLGTQNFMLKLGSNLMSHSKTQVFGFTDSDWGGGTEKKSFSGSLIYFYGALGWRAHKKKVVALSSSEAKSIQDLEWTKQLIFEVTNKEVSCNLHSDNQSAIAIASNPVYHHGTRHIDF</sequence>
<dbReference type="AlphaFoldDB" id="A0A9Q3F9J4"/>
<evidence type="ECO:0008006" key="3">
    <source>
        <dbReference type="Google" id="ProtNLM"/>
    </source>
</evidence>
<dbReference type="EMBL" id="AVOT02041016">
    <property type="protein sequence ID" value="MBW0536281.1"/>
    <property type="molecule type" value="Genomic_DNA"/>
</dbReference>
<keyword evidence="2" id="KW-1185">Reference proteome</keyword>
<dbReference type="CDD" id="cd09272">
    <property type="entry name" value="RNase_HI_RT_Ty1"/>
    <property type="match status" value="1"/>
</dbReference>
<proteinExistence type="predicted"/>
<organism evidence="1 2">
    <name type="scientific">Austropuccinia psidii MF-1</name>
    <dbReference type="NCBI Taxonomy" id="1389203"/>
    <lineage>
        <taxon>Eukaryota</taxon>
        <taxon>Fungi</taxon>
        <taxon>Dikarya</taxon>
        <taxon>Basidiomycota</taxon>
        <taxon>Pucciniomycotina</taxon>
        <taxon>Pucciniomycetes</taxon>
        <taxon>Pucciniales</taxon>
        <taxon>Sphaerophragmiaceae</taxon>
        <taxon>Austropuccinia</taxon>
    </lineage>
</organism>
<comment type="caution">
    <text evidence="1">The sequence shown here is derived from an EMBL/GenBank/DDBJ whole genome shotgun (WGS) entry which is preliminary data.</text>
</comment>